<evidence type="ECO:0000313" key="2">
    <source>
        <dbReference type="EMBL" id="MFC4196383.1"/>
    </source>
</evidence>
<evidence type="ECO:0000313" key="3">
    <source>
        <dbReference type="Proteomes" id="UP001595792"/>
    </source>
</evidence>
<organism evidence="2 3">
    <name type="scientific">Pedobacter jamesrossensis</name>
    <dbReference type="NCBI Taxonomy" id="1908238"/>
    <lineage>
        <taxon>Bacteria</taxon>
        <taxon>Pseudomonadati</taxon>
        <taxon>Bacteroidota</taxon>
        <taxon>Sphingobacteriia</taxon>
        <taxon>Sphingobacteriales</taxon>
        <taxon>Sphingobacteriaceae</taxon>
        <taxon>Pedobacter</taxon>
    </lineage>
</organism>
<dbReference type="InterPro" id="IPR001173">
    <property type="entry name" value="Glyco_trans_2-like"/>
</dbReference>
<dbReference type="InterPro" id="IPR029044">
    <property type="entry name" value="Nucleotide-diphossugar_trans"/>
</dbReference>
<evidence type="ECO:0000259" key="1">
    <source>
        <dbReference type="Pfam" id="PF00535"/>
    </source>
</evidence>
<sequence>MNRKPTFSILTPTYNCEKYILSSWQNLCLQTENNWEWVIVNDGSTDNSLEIINSLKDERIKIHTYDDNRGRGFARNLALSKASGDIIVIWDIDDLYFPDRLQKIKNAFSDKDIEYFCSYALIVDNQLKIKGVRRFSSDNIFDKSFVHPTLAFRSSLLGSLKYGEGVAGEDFGLMVYLDKKCKGYFCEEFLMLYLEDREINLFKTLHFHRSFVQSSKRLIREDILTFTPLSKLRFYATAYLKTIILHMMRIKPSLYLETVKFRHLELLSFDELPQNRKNFIDSIKDR</sequence>
<dbReference type="InterPro" id="IPR050834">
    <property type="entry name" value="Glycosyltransf_2"/>
</dbReference>
<dbReference type="CDD" id="cd00761">
    <property type="entry name" value="Glyco_tranf_GTA_type"/>
    <property type="match status" value="1"/>
</dbReference>
<dbReference type="PANTHER" id="PTHR43685">
    <property type="entry name" value="GLYCOSYLTRANSFERASE"/>
    <property type="match status" value="1"/>
</dbReference>
<dbReference type="Gene3D" id="3.90.550.10">
    <property type="entry name" value="Spore Coat Polysaccharide Biosynthesis Protein SpsA, Chain A"/>
    <property type="match status" value="1"/>
</dbReference>
<dbReference type="EMBL" id="JBHSBY010000033">
    <property type="protein sequence ID" value="MFC4196383.1"/>
    <property type="molecule type" value="Genomic_DNA"/>
</dbReference>
<protein>
    <submittedName>
        <fullName evidence="2">Glycosyltransferase family 2 protein</fullName>
    </submittedName>
</protein>
<comment type="caution">
    <text evidence="2">The sequence shown here is derived from an EMBL/GenBank/DDBJ whole genome shotgun (WGS) entry which is preliminary data.</text>
</comment>
<accession>A0ABV8NKQ0</accession>
<gene>
    <name evidence="2" type="ORF">ACFOUY_06705</name>
</gene>
<name>A0ABV8NKQ0_9SPHI</name>
<dbReference type="Proteomes" id="UP001595792">
    <property type="component" value="Unassembled WGS sequence"/>
</dbReference>
<dbReference type="PANTHER" id="PTHR43685:SF2">
    <property type="entry name" value="GLYCOSYLTRANSFERASE 2-LIKE DOMAIN-CONTAINING PROTEIN"/>
    <property type="match status" value="1"/>
</dbReference>
<dbReference type="Pfam" id="PF00535">
    <property type="entry name" value="Glycos_transf_2"/>
    <property type="match status" value="1"/>
</dbReference>
<keyword evidence="3" id="KW-1185">Reference proteome</keyword>
<dbReference type="RefSeq" id="WP_378959712.1">
    <property type="nucleotide sequence ID" value="NZ_JBHRXC010000016.1"/>
</dbReference>
<dbReference type="SUPFAM" id="SSF53448">
    <property type="entry name" value="Nucleotide-diphospho-sugar transferases"/>
    <property type="match status" value="1"/>
</dbReference>
<reference evidence="3" key="1">
    <citation type="journal article" date="2019" name="Int. J. Syst. Evol. Microbiol.">
        <title>The Global Catalogue of Microorganisms (GCM) 10K type strain sequencing project: providing services to taxonomists for standard genome sequencing and annotation.</title>
        <authorList>
            <consortium name="The Broad Institute Genomics Platform"/>
            <consortium name="The Broad Institute Genome Sequencing Center for Infectious Disease"/>
            <person name="Wu L."/>
            <person name="Ma J."/>
        </authorList>
    </citation>
    <scope>NUCLEOTIDE SEQUENCE [LARGE SCALE GENOMIC DNA]</scope>
    <source>
        <strain evidence="3">CCM 8689</strain>
    </source>
</reference>
<proteinExistence type="predicted"/>
<feature type="domain" description="Glycosyltransferase 2-like" evidence="1">
    <location>
        <begin position="8"/>
        <end position="115"/>
    </location>
</feature>